<name>A0A4Z2CVR7_SCHJA</name>
<proteinExistence type="predicted"/>
<evidence type="ECO:0000313" key="1">
    <source>
        <dbReference type="EMBL" id="TNN08305.1"/>
    </source>
</evidence>
<dbReference type="OrthoDB" id="6265115at2759"/>
<organism evidence="1 2">
    <name type="scientific">Schistosoma japonicum</name>
    <name type="common">Blood fluke</name>
    <dbReference type="NCBI Taxonomy" id="6182"/>
    <lineage>
        <taxon>Eukaryota</taxon>
        <taxon>Metazoa</taxon>
        <taxon>Spiralia</taxon>
        <taxon>Lophotrochozoa</taxon>
        <taxon>Platyhelminthes</taxon>
        <taxon>Trematoda</taxon>
        <taxon>Digenea</taxon>
        <taxon>Strigeidida</taxon>
        <taxon>Schistosomatoidea</taxon>
        <taxon>Schistosomatidae</taxon>
        <taxon>Schistosoma</taxon>
    </lineage>
</organism>
<protein>
    <submittedName>
        <fullName evidence="1">Uncharacterized protein</fullName>
    </submittedName>
</protein>
<dbReference type="EMBL" id="SKCS01000411">
    <property type="protein sequence ID" value="TNN08305.1"/>
    <property type="molecule type" value="Genomic_DNA"/>
</dbReference>
<evidence type="ECO:0000313" key="2">
    <source>
        <dbReference type="Proteomes" id="UP000311919"/>
    </source>
</evidence>
<accession>A0A4Z2CVR7</accession>
<keyword evidence="2" id="KW-1185">Reference proteome</keyword>
<reference evidence="1 2" key="1">
    <citation type="submission" date="2019-03" db="EMBL/GenBank/DDBJ databases">
        <title>An improved genome assembly of the fluke Schistosoma japonicum.</title>
        <authorList>
            <person name="Hu W."/>
            <person name="Luo F."/>
            <person name="Yin M."/>
            <person name="Mo X."/>
            <person name="Sun C."/>
            <person name="Wu Q."/>
            <person name="Zhu B."/>
            <person name="Xiang M."/>
            <person name="Wang J."/>
            <person name="Wang Y."/>
            <person name="Zhang T."/>
            <person name="Xu B."/>
            <person name="Zheng H."/>
            <person name="Feng Z."/>
        </authorList>
    </citation>
    <scope>NUCLEOTIDE SEQUENCE [LARGE SCALE GENOMIC DNA]</scope>
    <source>
        <strain evidence="1">HuSjv2</strain>
        <tissue evidence="1">Worms</tissue>
    </source>
</reference>
<comment type="caution">
    <text evidence="1">The sequence shown here is derived from an EMBL/GenBank/DDBJ whole genome shotgun (WGS) entry which is preliminary data.</text>
</comment>
<sequence>MMISSFSLQISSLYNRTVLTFILKMLTRVSADCSFEFQLYLNCRNTAVVLSCKSVSSRLRQISLAFRCFAHECKGFRIFHSFSVMCNWDGDRLFVSEDIYYSCVCWGLMLAAEAAAPLSIFTCICYCV</sequence>
<dbReference type="Proteomes" id="UP000311919">
    <property type="component" value="Unassembled WGS sequence"/>
</dbReference>
<gene>
    <name evidence="1" type="ORF">EWB00_007182</name>
</gene>
<dbReference type="AlphaFoldDB" id="A0A4Z2CVR7"/>